<reference evidence="2 3" key="1">
    <citation type="journal article" date="2013" name="ISME J.">
        <title>A metabolic model for members of the genus Tetrasphaera involved in enhanced biological phosphorus removal.</title>
        <authorList>
            <person name="Kristiansen R."/>
            <person name="Nguyen H.T.T."/>
            <person name="Saunders A.M."/>
            <person name="Nielsen J.L."/>
            <person name="Wimmer R."/>
            <person name="Le V.Q."/>
            <person name="McIlroy S.J."/>
            <person name="Petrovski S."/>
            <person name="Seviour R.J."/>
            <person name="Calteau A."/>
            <person name="Nielsen K.L."/>
            <person name="Nielsen P.H."/>
        </authorList>
    </citation>
    <scope>NUCLEOTIDE SEQUENCE [LARGE SCALE GENOMIC DNA]</scope>
    <source>
        <strain evidence="2 3">Ben 74</strain>
    </source>
</reference>
<dbReference type="Pfam" id="PF04542">
    <property type="entry name" value="Sigma70_r2"/>
    <property type="match status" value="1"/>
</dbReference>
<dbReference type="SUPFAM" id="SSF88946">
    <property type="entry name" value="Sigma2 domain of RNA polymerase sigma factors"/>
    <property type="match status" value="1"/>
</dbReference>
<organism evidence="2 3">
    <name type="scientific">Nostocoides jenkinsii Ben 74</name>
    <dbReference type="NCBI Taxonomy" id="1193518"/>
    <lineage>
        <taxon>Bacteria</taxon>
        <taxon>Bacillati</taxon>
        <taxon>Actinomycetota</taxon>
        <taxon>Actinomycetes</taxon>
        <taxon>Micrococcales</taxon>
        <taxon>Intrasporangiaceae</taxon>
        <taxon>Nostocoides</taxon>
    </lineage>
</organism>
<dbReference type="GO" id="GO:0006352">
    <property type="term" value="P:DNA-templated transcription initiation"/>
    <property type="evidence" value="ECO:0007669"/>
    <property type="project" value="InterPro"/>
</dbReference>
<proteinExistence type="predicted"/>
<gene>
    <name evidence="2" type="ORF">BN13_1140005</name>
</gene>
<dbReference type="InterPro" id="IPR013325">
    <property type="entry name" value="RNA_pol_sigma_r2"/>
</dbReference>
<evidence type="ECO:0000313" key="2">
    <source>
        <dbReference type="EMBL" id="CCI51682.1"/>
    </source>
</evidence>
<sequence>MSEETDGAARRRRVEGEIRALLNDRRLDGIVRTLESHFPGNPQLAEDAVLEAVARLIQQIERNDVTHVVTYIQKVATNYIKKELTRLAQLGGVDSLSITPSKTTTTG</sequence>
<dbReference type="EMBL" id="CAJC01000018">
    <property type="protein sequence ID" value="CCI51682.1"/>
    <property type="molecule type" value="Genomic_DNA"/>
</dbReference>
<dbReference type="GO" id="GO:0003700">
    <property type="term" value="F:DNA-binding transcription factor activity"/>
    <property type="evidence" value="ECO:0007669"/>
    <property type="project" value="InterPro"/>
</dbReference>
<protein>
    <recommendedName>
        <fullName evidence="1">RNA polymerase sigma-70 region 2 domain-containing protein</fullName>
    </recommendedName>
</protein>
<evidence type="ECO:0000259" key="1">
    <source>
        <dbReference type="Pfam" id="PF04542"/>
    </source>
</evidence>
<feature type="domain" description="RNA polymerase sigma-70 region 2" evidence="1">
    <location>
        <begin position="36"/>
        <end position="87"/>
    </location>
</feature>
<keyword evidence="3" id="KW-1185">Reference proteome</keyword>
<dbReference type="Proteomes" id="UP000035720">
    <property type="component" value="Unassembled WGS sequence"/>
</dbReference>
<dbReference type="RefSeq" id="WP_162199977.1">
    <property type="nucleotide sequence ID" value="NZ_HF571038.1"/>
</dbReference>
<dbReference type="InterPro" id="IPR007627">
    <property type="entry name" value="RNA_pol_sigma70_r2"/>
</dbReference>
<name>A0A077MA45_9MICO</name>
<dbReference type="STRING" id="1193518.BN13_1140005"/>
<comment type="caution">
    <text evidence="2">The sequence shown here is derived from an EMBL/GenBank/DDBJ whole genome shotgun (WGS) entry which is preliminary data.</text>
</comment>
<evidence type="ECO:0000313" key="3">
    <source>
        <dbReference type="Proteomes" id="UP000035720"/>
    </source>
</evidence>
<dbReference type="AlphaFoldDB" id="A0A077MA45"/>
<accession>A0A077MA45</accession>